<protein>
    <submittedName>
        <fullName evidence="2">Uncharacterized protein</fullName>
    </submittedName>
</protein>
<sequence>MLQSYIKLSEKKNLNLSYLSPPQNPKTPSNSDLGGRNGAPTAYSQVRAYGAVGVACTEVEAQAYGGLSRVEDLAAALESASVSETTLVSALI</sequence>
<dbReference type="EMBL" id="CM017709">
    <property type="protein sequence ID" value="TYG53353.1"/>
    <property type="molecule type" value="Genomic_DNA"/>
</dbReference>
<name>A0A5D2BB73_GOSDA</name>
<dbReference type="Proteomes" id="UP000323506">
    <property type="component" value="Chromosome D09"/>
</dbReference>
<feature type="non-terminal residue" evidence="2">
    <location>
        <position position="92"/>
    </location>
</feature>
<proteinExistence type="predicted"/>
<feature type="compositionally biased region" description="Polar residues" evidence="1">
    <location>
        <begin position="16"/>
        <end position="32"/>
    </location>
</feature>
<evidence type="ECO:0000313" key="2">
    <source>
        <dbReference type="EMBL" id="TYG53353.1"/>
    </source>
</evidence>
<reference evidence="2 3" key="1">
    <citation type="submission" date="2019-06" db="EMBL/GenBank/DDBJ databases">
        <title>WGS assembly of Gossypium darwinii.</title>
        <authorList>
            <person name="Chen Z.J."/>
            <person name="Sreedasyam A."/>
            <person name="Ando A."/>
            <person name="Song Q."/>
            <person name="De L."/>
            <person name="Hulse-Kemp A."/>
            <person name="Ding M."/>
            <person name="Ye W."/>
            <person name="Kirkbride R."/>
            <person name="Jenkins J."/>
            <person name="Plott C."/>
            <person name="Lovell J."/>
            <person name="Lin Y.-M."/>
            <person name="Vaughn R."/>
            <person name="Liu B."/>
            <person name="Li W."/>
            <person name="Simpson S."/>
            <person name="Scheffler B."/>
            <person name="Saski C."/>
            <person name="Grover C."/>
            <person name="Hu G."/>
            <person name="Conover J."/>
            <person name="Carlson J."/>
            <person name="Shu S."/>
            <person name="Boston L."/>
            <person name="Williams M."/>
            <person name="Peterson D."/>
            <person name="Mcgee K."/>
            <person name="Jones D."/>
            <person name="Wendel J."/>
            <person name="Stelly D."/>
            <person name="Grimwood J."/>
            <person name="Schmutz J."/>
        </authorList>
    </citation>
    <scope>NUCLEOTIDE SEQUENCE [LARGE SCALE GENOMIC DNA]</scope>
    <source>
        <strain evidence="2">1808015.09</strain>
    </source>
</reference>
<feature type="region of interest" description="Disordered" evidence="1">
    <location>
        <begin position="16"/>
        <end position="39"/>
    </location>
</feature>
<evidence type="ECO:0000313" key="3">
    <source>
        <dbReference type="Proteomes" id="UP000323506"/>
    </source>
</evidence>
<organism evidence="2 3">
    <name type="scientific">Gossypium darwinii</name>
    <name type="common">Darwin's cotton</name>
    <name type="synonym">Gossypium barbadense var. darwinii</name>
    <dbReference type="NCBI Taxonomy" id="34276"/>
    <lineage>
        <taxon>Eukaryota</taxon>
        <taxon>Viridiplantae</taxon>
        <taxon>Streptophyta</taxon>
        <taxon>Embryophyta</taxon>
        <taxon>Tracheophyta</taxon>
        <taxon>Spermatophyta</taxon>
        <taxon>Magnoliopsida</taxon>
        <taxon>eudicotyledons</taxon>
        <taxon>Gunneridae</taxon>
        <taxon>Pentapetalae</taxon>
        <taxon>rosids</taxon>
        <taxon>malvids</taxon>
        <taxon>Malvales</taxon>
        <taxon>Malvaceae</taxon>
        <taxon>Malvoideae</taxon>
        <taxon>Gossypium</taxon>
    </lineage>
</organism>
<dbReference type="AlphaFoldDB" id="A0A5D2BB73"/>
<accession>A0A5D2BB73</accession>
<gene>
    <name evidence="2" type="ORF">ES288_D09G103100v1</name>
</gene>
<evidence type="ECO:0000256" key="1">
    <source>
        <dbReference type="SAM" id="MobiDB-lite"/>
    </source>
</evidence>
<keyword evidence="3" id="KW-1185">Reference proteome</keyword>